<dbReference type="CDD" id="cd03809">
    <property type="entry name" value="GT4_MtfB-like"/>
    <property type="match status" value="1"/>
</dbReference>
<dbReference type="SUPFAM" id="SSF53756">
    <property type="entry name" value="UDP-Glycosyltransferase/glycogen phosphorylase"/>
    <property type="match status" value="1"/>
</dbReference>
<feature type="domain" description="Glycosyltransferase subfamily 4-like N-terminal" evidence="3">
    <location>
        <begin position="16"/>
        <end position="170"/>
    </location>
</feature>
<evidence type="ECO:0000259" key="2">
    <source>
        <dbReference type="Pfam" id="PF00534"/>
    </source>
</evidence>
<proteinExistence type="predicted"/>
<dbReference type="AlphaFoldDB" id="A0A6J7D9U9"/>
<gene>
    <name evidence="4" type="ORF">UFOPK3423_00489</name>
</gene>
<dbReference type="InterPro" id="IPR001296">
    <property type="entry name" value="Glyco_trans_1"/>
</dbReference>
<dbReference type="GO" id="GO:0016757">
    <property type="term" value="F:glycosyltransferase activity"/>
    <property type="evidence" value="ECO:0007669"/>
    <property type="project" value="InterPro"/>
</dbReference>
<evidence type="ECO:0000256" key="1">
    <source>
        <dbReference type="ARBA" id="ARBA00022679"/>
    </source>
</evidence>
<dbReference type="PANTHER" id="PTHR46401">
    <property type="entry name" value="GLYCOSYLTRANSFERASE WBBK-RELATED"/>
    <property type="match status" value="1"/>
</dbReference>
<dbReference type="Pfam" id="PF00534">
    <property type="entry name" value="Glycos_transf_1"/>
    <property type="match status" value="1"/>
</dbReference>
<sequence length="376" mass="40420">MRVALNLVFLVPGETGGMETYARELLPRLAGQPDLDVVCLINREAAEAQSGPWYDLPHEVVPVHARSRAAWVRGEQLHVPRMAAALGVDLIHSLASTAPLRGSVPRVTTIHDLNYLLVPEAHFGLRGLGMRVLVPQAARRSQRIIVDASCTRDDLHERLRIDPEKVDVIPLAAPASPAGMRPTDAPELRARLGLGERPVVLCPGARRPHKNAVAVLEALALLDPAERPVAVVTGYATPYEEELRTRAAALGVAADLVLPDWLPAADLEGLYALAAVVAVPSRYEGFGLPVLEAMLRGVPVVISNRASLPEVAGNAALRVDPDDYRALAQALRTVLNDPAEAQRLSAAGRERAAAFSWERTAELTAASYRRALGLLA</sequence>
<reference evidence="4" key="1">
    <citation type="submission" date="2020-05" db="EMBL/GenBank/DDBJ databases">
        <authorList>
            <person name="Chiriac C."/>
            <person name="Salcher M."/>
            <person name="Ghai R."/>
            <person name="Kavagutti S V."/>
        </authorList>
    </citation>
    <scope>NUCLEOTIDE SEQUENCE</scope>
</reference>
<dbReference type="GO" id="GO:0009103">
    <property type="term" value="P:lipopolysaccharide biosynthetic process"/>
    <property type="evidence" value="ECO:0007669"/>
    <property type="project" value="TreeGrafter"/>
</dbReference>
<name>A0A6J7D9U9_9ZZZZ</name>
<protein>
    <submittedName>
        <fullName evidence="4">Unannotated protein</fullName>
    </submittedName>
</protein>
<evidence type="ECO:0000259" key="3">
    <source>
        <dbReference type="Pfam" id="PF13439"/>
    </source>
</evidence>
<evidence type="ECO:0000313" key="4">
    <source>
        <dbReference type="EMBL" id="CAB4865978.1"/>
    </source>
</evidence>
<dbReference type="InterPro" id="IPR028098">
    <property type="entry name" value="Glyco_trans_4-like_N"/>
</dbReference>
<feature type="domain" description="Glycosyl transferase family 1" evidence="2">
    <location>
        <begin position="186"/>
        <end position="351"/>
    </location>
</feature>
<dbReference type="PANTHER" id="PTHR46401:SF2">
    <property type="entry name" value="GLYCOSYLTRANSFERASE WBBK-RELATED"/>
    <property type="match status" value="1"/>
</dbReference>
<accession>A0A6J7D9U9</accession>
<dbReference type="Pfam" id="PF13439">
    <property type="entry name" value="Glyco_transf_4"/>
    <property type="match status" value="1"/>
</dbReference>
<keyword evidence="1" id="KW-0808">Transferase</keyword>
<organism evidence="4">
    <name type="scientific">freshwater metagenome</name>
    <dbReference type="NCBI Taxonomy" id="449393"/>
    <lineage>
        <taxon>unclassified sequences</taxon>
        <taxon>metagenomes</taxon>
        <taxon>ecological metagenomes</taxon>
    </lineage>
</organism>
<dbReference type="EMBL" id="CAFBLQ010000037">
    <property type="protein sequence ID" value="CAB4865978.1"/>
    <property type="molecule type" value="Genomic_DNA"/>
</dbReference>
<dbReference type="Gene3D" id="3.40.50.2000">
    <property type="entry name" value="Glycogen Phosphorylase B"/>
    <property type="match status" value="2"/>
</dbReference>